<feature type="compositionally biased region" description="Polar residues" evidence="1">
    <location>
        <begin position="55"/>
        <end position="73"/>
    </location>
</feature>
<evidence type="ECO:0000256" key="1">
    <source>
        <dbReference type="SAM" id="MobiDB-lite"/>
    </source>
</evidence>
<evidence type="ECO:0000313" key="2">
    <source>
        <dbReference type="EMBL" id="KAH7972538.1"/>
    </source>
</evidence>
<dbReference type="EMBL" id="JABSTV010001247">
    <property type="protein sequence ID" value="KAH7972538.1"/>
    <property type="molecule type" value="Genomic_DNA"/>
</dbReference>
<protein>
    <submittedName>
        <fullName evidence="2">Uncharacterized protein</fullName>
    </submittedName>
</protein>
<reference evidence="2" key="2">
    <citation type="submission" date="2021-09" db="EMBL/GenBank/DDBJ databases">
        <authorList>
            <person name="Jia N."/>
            <person name="Wang J."/>
            <person name="Shi W."/>
            <person name="Du L."/>
            <person name="Sun Y."/>
            <person name="Zhan W."/>
            <person name="Jiang J."/>
            <person name="Wang Q."/>
            <person name="Zhang B."/>
            <person name="Ji P."/>
            <person name="Sakyi L.B."/>
            <person name="Cui X."/>
            <person name="Yuan T."/>
            <person name="Jiang B."/>
            <person name="Yang W."/>
            <person name="Lam T.T.-Y."/>
            <person name="Chang Q."/>
            <person name="Ding S."/>
            <person name="Wang X."/>
            <person name="Zhu J."/>
            <person name="Ruan X."/>
            <person name="Zhao L."/>
            <person name="Wei J."/>
            <person name="Que T."/>
            <person name="Du C."/>
            <person name="Cheng J."/>
            <person name="Dai P."/>
            <person name="Han X."/>
            <person name="Huang E."/>
            <person name="Gao Y."/>
            <person name="Liu J."/>
            <person name="Shao H."/>
            <person name="Ye R."/>
            <person name="Li L."/>
            <person name="Wei W."/>
            <person name="Wang X."/>
            <person name="Wang C."/>
            <person name="Huo Q."/>
            <person name="Li W."/>
            <person name="Guo W."/>
            <person name="Chen H."/>
            <person name="Chen S."/>
            <person name="Zhou L."/>
            <person name="Zhou L."/>
            <person name="Ni X."/>
            <person name="Tian J."/>
            <person name="Zhou Y."/>
            <person name="Sheng Y."/>
            <person name="Liu T."/>
            <person name="Pan Y."/>
            <person name="Xia L."/>
            <person name="Li J."/>
            <person name="Zhao F."/>
            <person name="Cao W."/>
        </authorList>
    </citation>
    <scope>NUCLEOTIDE SEQUENCE</scope>
    <source>
        <strain evidence="2">Rsan-2018</strain>
        <tissue evidence="2">Larvae</tissue>
    </source>
</reference>
<comment type="caution">
    <text evidence="2">The sequence shown here is derived from an EMBL/GenBank/DDBJ whole genome shotgun (WGS) entry which is preliminary data.</text>
</comment>
<feature type="region of interest" description="Disordered" evidence="1">
    <location>
        <begin position="44"/>
        <end position="73"/>
    </location>
</feature>
<evidence type="ECO:0000313" key="3">
    <source>
        <dbReference type="Proteomes" id="UP000821837"/>
    </source>
</evidence>
<sequence length="103" mass="11375">MQWAEIEAAEARQDPIPAEDEYLQITVRQMQDKLVKMKPRGLVAAAQTQARKRGSTSAAHTESPKQLSSWKPTHTPRTQLVIVLLAAHVHAHAPRSSCCGLRG</sequence>
<dbReference type="AlphaFoldDB" id="A0A9D4QD50"/>
<dbReference type="Proteomes" id="UP000821837">
    <property type="component" value="Chromosome 11"/>
</dbReference>
<name>A0A9D4QD50_RHISA</name>
<organism evidence="2 3">
    <name type="scientific">Rhipicephalus sanguineus</name>
    <name type="common">Brown dog tick</name>
    <name type="synonym">Ixodes sanguineus</name>
    <dbReference type="NCBI Taxonomy" id="34632"/>
    <lineage>
        <taxon>Eukaryota</taxon>
        <taxon>Metazoa</taxon>
        <taxon>Ecdysozoa</taxon>
        <taxon>Arthropoda</taxon>
        <taxon>Chelicerata</taxon>
        <taxon>Arachnida</taxon>
        <taxon>Acari</taxon>
        <taxon>Parasitiformes</taxon>
        <taxon>Ixodida</taxon>
        <taxon>Ixodoidea</taxon>
        <taxon>Ixodidae</taxon>
        <taxon>Rhipicephalinae</taxon>
        <taxon>Rhipicephalus</taxon>
        <taxon>Rhipicephalus</taxon>
    </lineage>
</organism>
<gene>
    <name evidence="2" type="ORF">HPB52_013272</name>
</gene>
<reference evidence="2" key="1">
    <citation type="journal article" date="2020" name="Cell">
        <title>Large-Scale Comparative Analyses of Tick Genomes Elucidate Their Genetic Diversity and Vector Capacities.</title>
        <authorList>
            <consortium name="Tick Genome and Microbiome Consortium (TIGMIC)"/>
            <person name="Jia N."/>
            <person name="Wang J."/>
            <person name="Shi W."/>
            <person name="Du L."/>
            <person name="Sun Y."/>
            <person name="Zhan W."/>
            <person name="Jiang J.F."/>
            <person name="Wang Q."/>
            <person name="Zhang B."/>
            <person name="Ji P."/>
            <person name="Bell-Sakyi L."/>
            <person name="Cui X.M."/>
            <person name="Yuan T.T."/>
            <person name="Jiang B.G."/>
            <person name="Yang W.F."/>
            <person name="Lam T.T."/>
            <person name="Chang Q.C."/>
            <person name="Ding S.J."/>
            <person name="Wang X.J."/>
            <person name="Zhu J.G."/>
            <person name="Ruan X.D."/>
            <person name="Zhao L."/>
            <person name="Wei J.T."/>
            <person name="Ye R.Z."/>
            <person name="Que T.C."/>
            <person name="Du C.H."/>
            <person name="Zhou Y.H."/>
            <person name="Cheng J.X."/>
            <person name="Dai P.F."/>
            <person name="Guo W.B."/>
            <person name="Han X.H."/>
            <person name="Huang E.J."/>
            <person name="Li L.F."/>
            <person name="Wei W."/>
            <person name="Gao Y.C."/>
            <person name="Liu J.Z."/>
            <person name="Shao H.Z."/>
            <person name="Wang X."/>
            <person name="Wang C.C."/>
            <person name="Yang T.C."/>
            <person name="Huo Q.B."/>
            <person name="Li W."/>
            <person name="Chen H.Y."/>
            <person name="Chen S.E."/>
            <person name="Zhou L.G."/>
            <person name="Ni X.B."/>
            <person name="Tian J.H."/>
            <person name="Sheng Y."/>
            <person name="Liu T."/>
            <person name="Pan Y.S."/>
            <person name="Xia L.Y."/>
            <person name="Li J."/>
            <person name="Zhao F."/>
            <person name="Cao W.C."/>
        </authorList>
    </citation>
    <scope>NUCLEOTIDE SEQUENCE</scope>
    <source>
        <strain evidence="2">Rsan-2018</strain>
    </source>
</reference>
<keyword evidence="3" id="KW-1185">Reference proteome</keyword>
<accession>A0A9D4QD50</accession>
<proteinExistence type="predicted"/>